<dbReference type="STRING" id="1423726.FC07_GL001405"/>
<dbReference type="PANTHER" id="PTHR30543">
    <property type="entry name" value="CHROMATE REDUCTASE"/>
    <property type="match status" value="1"/>
</dbReference>
<dbReference type="PATRIC" id="fig|1423726.3.peg.1456"/>
<reference evidence="2 3" key="1">
    <citation type="journal article" date="2015" name="Genome Announc.">
        <title>Expanding the biotechnology potential of lactobacilli through comparative genomics of 213 strains and associated genera.</title>
        <authorList>
            <person name="Sun Z."/>
            <person name="Harris H.M."/>
            <person name="McCann A."/>
            <person name="Guo C."/>
            <person name="Argimon S."/>
            <person name="Zhang W."/>
            <person name="Yang X."/>
            <person name="Jeffery I.B."/>
            <person name="Cooney J.C."/>
            <person name="Kagawa T.F."/>
            <person name="Liu W."/>
            <person name="Song Y."/>
            <person name="Salvetti E."/>
            <person name="Wrobel A."/>
            <person name="Rasinkangas P."/>
            <person name="Parkhill J."/>
            <person name="Rea M.C."/>
            <person name="O'Sullivan O."/>
            <person name="Ritari J."/>
            <person name="Douillard F.P."/>
            <person name="Paul Ross R."/>
            <person name="Yang R."/>
            <person name="Briner A.E."/>
            <person name="Felis G.E."/>
            <person name="de Vos W.M."/>
            <person name="Barrangou R."/>
            <person name="Klaenhammer T.R."/>
            <person name="Caufield P.W."/>
            <person name="Cui Y."/>
            <person name="Zhang H."/>
            <person name="O'Toole P.W."/>
        </authorList>
    </citation>
    <scope>NUCLEOTIDE SEQUENCE [LARGE SCALE GENOMIC DNA]</scope>
    <source>
        <strain evidence="2 3">DSM 20003</strain>
    </source>
</reference>
<proteinExistence type="predicted"/>
<dbReference type="GO" id="GO:0010181">
    <property type="term" value="F:FMN binding"/>
    <property type="evidence" value="ECO:0007669"/>
    <property type="project" value="TreeGrafter"/>
</dbReference>
<gene>
    <name evidence="2" type="ORF">FC07_GL001405</name>
</gene>
<dbReference type="EMBL" id="AZDA01000121">
    <property type="protein sequence ID" value="KRK33151.1"/>
    <property type="molecule type" value="Genomic_DNA"/>
</dbReference>
<sequence>MNQYFKMKSEVFNMNQVKAHQPVVGVMLGTNRTARIGAAVAEWAMTALQSARYDLQLIDLATVKLPFLDEPDVPAHGHYQQPSTQAFAQSIAACDGLILVFPQYNWGYPAVLKNALDTVYAEWQDKSVGTIIYGRHTFQADIAIRLVLAGLGMRQLATNVGCQLQSTTTKATVAADFKPFEPLVQAMGDEMALQLAHAAH</sequence>
<evidence type="ECO:0000313" key="2">
    <source>
        <dbReference type="EMBL" id="KRK33151.1"/>
    </source>
</evidence>
<comment type="caution">
    <text evidence="2">The sequence shown here is derived from an EMBL/GenBank/DDBJ whole genome shotgun (WGS) entry which is preliminary data.</text>
</comment>
<dbReference type="InterPro" id="IPR050712">
    <property type="entry name" value="NAD(P)H-dep_reductase"/>
</dbReference>
<dbReference type="SUPFAM" id="SSF52218">
    <property type="entry name" value="Flavoproteins"/>
    <property type="match status" value="1"/>
</dbReference>
<protein>
    <recommendedName>
        <fullName evidence="1">NADPH-dependent FMN reductase-like domain-containing protein</fullName>
    </recommendedName>
</protein>
<dbReference type="GO" id="GO:0005829">
    <property type="term" value="C:cytosol"/>
    <property type="evidence" value="ECO:0007669"/>
    <property type="project" value="TreeGrafter"/>
</dbReference>
<dbReference type="InterPro" id="IPR029039">
    <property type="entry name" value="Flavoprotein-like_sf"/>
</dbReference>
<dbReference type="InterPro" id="IPR005025">
    <property type="entry name" value="FMN_Rdtase-like_dom"/>
</dbReference>
<evidence type="ECO:0000313" key="3">
    <source>
        <dbReference type="Proteomes" id="UP000051461"/>
    </source>
</evidence>
<name>A0A0R1GGC2_9LACO</name>
<dbReference type="PANTHER" id="PTHR30543:SF21">
    <property type="entry name" value="NAD(P)H-DEPENDENT FMN REDUCTASE LOT6"/>
    <property type="match status" value="1"/>
</dbReference>
<dbReference type="Proteomes" id="UP000051461">
    <property type="component" value="Unassembled WGS sequence"/>
</dbReference>
<organism evidence="2 3">
    <name type="scientific">Loigolactobacillus bifermentans DSM 20003</name>
    <dbReference type="NCBI Taxonomy" id="1423726"/>
    <lineage>
        <taxon>Bacteria</taxon>
        <taxon>Bacillati</taxon>
        <taxon>Bacillota</taxon>
        <taxon>Bacilli</taxon>
        <taxon>Lactobacillales</taxon>
        <taxon>Lactobacillaceae</taxon>
        <taxon>Loigolactobacillus</taxon>
    </lineage>
</organism>
<evidence type="ECO:0000259" key="1">
    <source>
        <dbReference type="Pfam" id="PF03358"/>
    </source>
</evidence>
<keyword evidence="3" id="KW-1185">Reference proteome</keyword>
<accession>A0A0R1GGC2</accession>
<dbReference type="AlphaFoldDB" id="A0A0R1GGC2"/>
<dbReference type="GO" id="GO:0016491">
    <property type="term" value="F:oxidoreductase activity"/>
    <property type="evidence" value="ECO:0007669"/>
    <property type="project" value="InterPro"/>
</dbReference>
<dbReference type="Gene3D" id="3.40.50.360">
    <property type="match status" value="1"/>
</dbReference>
<dbReference type="Pfam" id="PF03358">
    <property type="entry name" value="FMN_red"/>
    <property type="match status" value="1"/>
</dbReference>
<feature type="domain" description="NADPH-dependent FMN reductase-like" evidence="1">
    <location>
        <begin position="24"/>
        <end position="158"/>
    </location>
</feature>